<keyword evidence="7" id="KW-1278">Translocase</keyword>
<gene>
    <name evidence="11" type="ORF">LZC95_36710</name>
</gene>
<dbReference type="PROSITE" id="PS00152">
    <property type="entry name" value="ATPASE_ALPHA_BETA"/>
    <property type="match status" value="1"/>
</dbReference>
<evidence type="ECO:0000256" key="9">
    <source>
        <dbReference type="SAM" id="MobiDB-lite"/>
    </source>
</evidence>
<dbReference type="InterPro" id="IPR005714">
    <property type="entry name" value="ATPase_T3SS_FliI/YscN"/>
</dbReference>
<proteinExistence type="predicted"/>
<dbReference type="CDD" id="cd18114">
    <property type="entry name" value="ATP-synt_flagellum-secretory_path_III_C"/>
    <property type="match status" value="1"/>
</dbReference>
<keyword evidence="5" id="KW-0067">ATP-binding</keyword>
<dbReference type="SMART" id="SM00382">
    <property type="entry name" value="AAA"/>
    <property type="match status" value="1"/>
</dbReference>
<keyword evidence="6" id="KW-0653">Protein transport</keyword>
<dbReference type="InterPro" id="IPR050053">
    <property type="entry name" value="ATPase_alpha/beta_chains"/>
</dbReference>
<dbReference type="PANTHER" id="PTHR15184">
    <property type="entry name" value="ATP SYNTHASE"/>
    <property type="match status" value="1"/>
</dbReference>
<evidence type="ECO:0000256" key="4">
    <source>
        <dbReference type="ARBA" id="ARBA00022741"/>
    </source>
</evidence>
<evidence type="ECO:0000313" key="12">
    <source>
        <dbReference type="Proteomes" id="UP001379533"/>
    </source>
</evidence>
<evidence type="ECO:0000313" key="11">
    <source>
        <dbReference type="EMBL" id="WXA91980.1"/>
    </source>
</evidence>
<evidence type="ECO:0000256" key="7">
    <source>
        <dbReference type="ARBA" id="ARBA00022967"/>
    </source>
</evidence>
<dbReference type="InterPro" id="IPR003593">
    <property type="entry name" value="AAA+_ATPase"/>
</dbReference>
<dbReference type="SUPFAM" id="SSF52540">
    <property type="entry name" value="P-loop containing nucleoside triphosphate hydrolases"/>
    <property type="match status" value="1"/>
</dbReference>
<evidence type="ECO:0000256" key="1">
    <source>
        <dbReference type="ARBA" id="ARBA00004496"/>
    </source>
</evidence>
<dbReference type="InterPro" id="IPR000194">
    <property type="entry name" value="ATPase_F1/V1/A1_a/bsu_nucl-bd"/>
</dbReference>
<feature type="domain" description="AAA+ ATPase" evidence="10">
    <location>
        <begin position="158"/>
        <end position="340"/>
    </location>
</feature>
<evidence type="ECO:0000256" key="8">
    <source>
        <dbReference type="ARBA" id="ARBA00034006"/>
    </source>
</evidence>
<name>A0ABZ2JZS4_9BACT</name>
<evidence type="ECO:0000256" key="6">
    <source>
        <dbReference type="ARBA" id="ARBA00022927"/>
    </source>
</evidence>
<reference evidence="11 12" key="1">
    <citation type="submission" date="2021-12" db="EMBL/GenBank/DDBJ databases">
        <title>Discovery of the Pendulisporaceae a myxobacterial family with distinct sporulation behavior and unique specialized metabolism.</title>
        <authorList>
            <person name="Garcia R."/>
            <person name="Popoff A."/>
            <person name="Bader C.D."/>
            <person name="Loehr J."/>
            <person name="Walesch S."/>
            <person name="Walt C."/>
            <person name="Boldt J."/>
            <person name="Bunk B."/>
            <person name="Haeckl F.J.F.P.J."/>
            <person name="Gunesch A.P."/>
            <person name="Birkelbach J."/>
            <person name="Nuebel U."/>
            <person name="Pietschmann T."/>
            <person name="Bach T."/>
            <person name="Mueller R."/>
        </authorList>
    </citation>
    <scope>NUCLEOTIDE SEQUENCE [LARGE SCALE GENOMIC DNA]</scope>
    <source>
        <strain evidence="11 12">MSr12523</strain>
    </source>
</reference>
<dbReference type="EMBL" id="CP089982">
    <property type="protein sequence ID" value="WXA91980.1"/>
    <property type="molecule type" value="Genomic_DNA"/>
</dbReference>
<organism evidence="11 12">
    <name type="scientific">Pendulispora brunnea</name>
    <dbReference type="NCBI Taxonomy" id="2905690"/>
    <lineage>
        <taxon>Bacteria</taxon>
        <taxon>Pseudomonadati</taxon>
        <taxon>Myxococcota</taxon>
        <taxon>Myxococcia</taxon>
        <taxon>Myxococcales</taxon>
        <taxon>Sorangiineae</taxon>
        <taxon>Pendulisporaceae</taxon>
        <taxon>Pendulispora</taxon>
    </lineage>
</organism>
<dbReference type="InterPro" id="IPR020003">
    <property type="entry name" value="ATPase_a/bsu_AS"/>
</dbReference>
<feature type="region of interest" description="Disordered" evidence="9">
    <location>
        <begin position="115"/>
        <end position="134"/>
    </location>
</feature>
<keyword evidence="3" id="KW-0963">Cytoplasm</keyword>
<sequence length="438" mass="46476">MAADLDLGAIKAKLAATPTLRPKGRVLGVTGLALRFTLPGARVGDVVEVRRRGTPLPCEIVGFDEGEVIAMPLGALTGVGPDDEVEATGVVSGVRAHPSLLGRVVDGLGRPLDGGSDIPGDEWVPVDRDPPPALERRRVDKPIATGVRVLDGLLTLGEGQRVGLFAGSGVGKSSLLGAVARGAWADVVVMGLVGERGREVGEFLDHALGEEGRARSVVVVATSDVSALERLRSAQVATAYAEYFRDQGARVMLLIDSVTRFARAQREIGLAAGEPPARRGYPPSVFAALPRLLERAGQAAHGSITAIYTILVEGSDMDEPIADEVRGILDGHVVLDRAIAARGHYPAVDVTASLSRVMDGIVSAEHRNAARRLRAMVATYEAKRDLVTLGAYAKGSDRELDEALLHMPRIEQFLRQDAKERVPFDDTVARLSRVVFGS</sequence>
<dbReference type="Proteomes" id="UP001379533">
    <property type="component" value="Chromosome"/>
</dbReference>
<dbReference type="PANTHER" id="PTHR15184:SF9">
    <property type="entry name" value="SPI-1 TYPE 3 SECRETION SYSTEM ATPASE"/>
    <property type="match status" value="1"/>
</dbReference>
<dbReference type="CDD" id="cd01136">
    <property type="entry name" value="ATPase_flagellum-secretory_path_III"/>
    <property type="match status" value="1"/>
</dbReference>
<accession>A0ABZ2JZS4</accession>
<keyword evidence="12" id="KW-1185">Reference proteome</keyword>
<evidence type="ECO:0000256" key="2">
    <source>
        <dbReference type="ARBA" id="ARBA00022448"/>
    </source>
</evidence>
<comment type="subcellular location">
    <subcellularLocation>
        <location evidence="1">Cytoplasm</location>
    </subcellularLocation>
</comment>
<dbReference type="Gene3D" id="3.40.50.12240">
    <property type="match status" value="1"/>
</dbReference>
<dbReference type="Pfam" id="PF00006">
    <property type="entry name" value="ATP-synt_ab"/>
    <property type="match status" value="1"/>
</dbReference>
<dbReference type="NCBIfam" id="TIGR01026">
    <property type="entry name" value="fliI_yscN"/>
    <property type="match status" value="1"/>
</dbReference>
<keyword evidence="2" id="KW-0813">Transport</keyword>
<dbReference type="InterPro" id="IPR040627">
    <property type="entry name" value="T3SS_ATPase_C"/>
</dbReference>
<evidence type="ECO:0000259" key="10">
    <source>
        <dbReference type="SMART" id="SM00382"/>
    </source>
</evidence>
<dbReference type="Pfam" id="PF18269">
    <property type="entry name" value="T3SS_ATPase_C"/>
    <property type="match status" value="1"/>
</dbReference>
<keyword evidence="4" id="KW-0547">Nucleotide-binding</keyword>
<evidence type="ECO:0000256" key="3">
    <source>
        <dbReference type="ARBA" id="ARBA00022490"/>
    </source>
</evidence>
<dbReference type="InterPro" id="IPR027417">
    <property type="entry name" value="P-loop_NTPase"/>
</dbReference>
<comment type="catalytic activity">
    <reaction evidence="8">
        <text>ATP + H2O + cellular proteinSide 1 = ADP + phosphate + cellular proteinSide 2.</text>
        <dbReference type="EC" id="7.4.2.8"/>
    </reaction>
</comment>
<evidence type="ECO:0000256" key="5">
    <source>
        <dbReference type="ARBA" id="ARBA00022840"/>
    </source>
</evidence>
<feature type="compositionally biased region" description="Basic and acidic residues" evidence="9">
    <location>
        <begin position="125"/>
        <end position="134"/>
    </location>
</feature>
<dbReference type="RefSeq" id="WP_394842598.1">
    <property type="nucleotide sequence ID" value="NZ_CP089982.1"/>
</dbReference>
<protein>
    <submittedName>
        <fullName evidence="11">FliI/YscN family ATPase</fullName>
    </submittedName>
</protein>